<comment type="caution">
    <text evidence="1">The sequence shown here is derived from an EMBL/GenBank/DDBJ whole genome shotgun (WGS) entry which is preliminary data.</text>
</comment>
<organism evidence="1 2">
    <name type="scientific">Camellia lanceoleosa</name>
    <dbReference type="NCBI Taxonomy" id="1840588"/>
    <lineage>
        <taxon>Eukaryota</taxon>
        <taxon>Viridiplantae</taxon>
        <taxon>Streptophyta</taxon>
        <taxon>Embryophyta</taxon>
        <taxon>Tracheophyta</taxon>
        <taxon>Spermatophyta</taxon>
        <taxon>Magnoliopsida</taxon>
        <taxon>eudicotyledons</taxon>
        <taxon>Gunneridae</taxon>
        <taxon>Pentapetalae</taxon>
        <taxon>asterids</taxon>
        <taxon>Ericales</taxon>
        <taxon>Theaceae</taxon>
        <taxon>Camellia</taxon>
    </lineage>
</organism>
<name>A0ACC0J0U8_9ERIC</name>
<evidence type="ECO:0000313" key="1">
    <source>
        <dbReference type="EMBL" id="KAI8031189.1"/>
    </source>
</evidence>
<evidence type="ECO:0000313" key="2">
    <source>
        <dbReference type="Proteomes" id="UP001060215"/>
    </source>
</evidence>
<keyword evidence="2" id="KW-1185">Reference proteome</keyword>
<dbReference type="Proteomes" id="UP001060215">
    <property type="component" value="Chromosome 1"/>
</dbReference>
<sequence>MELDDSTWQLEHYELERCLIGYVADVRRFGSYLMQMHVNDLWHLEGAVHVYGRSKNFFVFLFERVGDMHRIVDNGPYAIQGALLVVDYWKPELVLDRLIFDKMLVWVQLYGLPLECFTAEAGFRLGRAVGEVVKVATDSLMPRNIRFLCLRVWVSLVKPLNSGFFIKFRNGQQHWISCRYERVCKICRNCGRIGHTVTACALSFDEAQRQLDDNLQEMGRRLHSPVMTQESHPMYSAVIRANAHRSERRTTRIFQHPTHSHMEIPEEVVSPPHGHDINLDDDFADMWAQDWDNGLQQGTPEGSASPMPVVRRDGVIPPAISPENCLDASDVLSGLGRAPVDLVGPLHSSTEDVLRAIQLQGPIPRLNLPMGEASITTRAFVRDSPSCGTNSGLVIFEVGQSSSMMAHGPQLSSVVAEISPPLPNVSLLTGPSIRKRLRKMDAGFDLLYDIEPMFVLHQNRSSLPECKTELFMHTSGANSDSVCPPHSLGSLLRKHVRRRKKARHSFTSMLHVHVPAVPWPPRDELARFSFRRRRKRRLGPHQHLAISASSLGSSSRRRRGQLLHLSSDHQRGGSQTTGLLVQPAITSESGYDSGMSSPEGLGLCSEAP</sequence>
<reference evidence="1 2" key="1">
    <citation type="journal article" date="2022" name="Plant J.">
        <title>Chromosome-level genome of Camellia lanceoleosa provides a valuable resource for understanding genome evolution and self-incompatibility.</title>
        <authorList>
            <person name="Gong W."/>
            <person name="Xiao S."/>
            <person name="Wang L."/>
            <person name="Liao Z."/>
            <person name="Chang Y."/>
            <person name="Mo W."/>
            <person name="Hu G."/>
            <person name="Li W."/>
            <person name="Zhao G."/>
            <person name="Zhu H."/>
            <person name="Hu X."/>
            <person name="Ji K."/>
            <person name="Xiang X."/>
            <person name="Song Q."/>
            <person name="Yuan D."/>
            <person name="Jin S."/>
            <person name="Zhang L."/>
        </authorList>
    </citation>
    <scope>NUCLEOTIDE SEQUENCE [LARGE SCALE GENOMIC DNA]</scope>
    <source>
        <strain evidence="1">SQ_2022a</strain>
    </source>
</reference>
<proteinExistence type="predicted"/>
<dbReference type="EMBL" id="CM045758">
    <property type="protein sequence ID" value="KAI8031189.1"/>
    <property type="molecule type" value="Genomic_DNA"/>
</dbReference>
<protein>
    <submittedName>
        <fullName evidence="1">Uncharacterized protein</fullName>
    </submittedName>
</protein>
<gene>
    <name evidence="1" type="ORF">LOK49_LG01G01379</name>
</gene>
<accession>A0ACC0J0U8</accession>